<dbReference type="Proteomes" id="UP000587527">
    <property type="component" value="Unassembled WGS sequence"/>
</dbReference>
<keyword evidence="3" id="KW-1185">Reference proteome</keyword>
<comment type="caution">
    <text evidence="2">The sequence shown here is derived from an EMBL/GenBank/DDBJ whole genome shotgun (WGS) entry which is preliminary data.</text>
</comment>
<reference evidence="2 3" key="1">
    <citation type="submission" date="2020-08" db="EMBL/GenBank/DDBJ databases">
        <title>Sequencing the genomes of 1000 actinobacteria strains.</title>
        <authorList>
            <person name="Klenk H.-P."/>
        </authorList>
    </citation>
    <scope>NUCLEOTIDE SEQUENCE [LARGE SCALE GENOMIC DNA]</scope>
    <source>
        <strain evidence="2 3">DSM 45362</strain>
    </source>
</reference>
<feature type="region of interest" description="Disordered" evidence="1">
    <location>
        <begin position="55"/>
        <end position="82"/>
    </location>
</feature>
<evidence type="ECO:0000313" key="2">
    <source>
        <dbReference type="EMBL" id="MBB5867976.1"/>
    </source>
</evidence>
<proteinExistence type="predicted"/>
<protein>
    <submittedName>
        <fullName evidence="2">Uncharacterized protein</fullName>
    </submittedName>
</protein>
<evidence type="ECO:0000256" key="1">
    <source>
        <dbReference type="SAM" id="MobiDB-lite"/>
    </source>
</evidence>
<accession>A0A841BL56</accession>
<gene>
    <name evidence="2" type="ORF">F4553_001355</name>
</gene>
<name>A0A841BL56_9ACTN</name>
<sequence length="82" mass="8760">MPYLPLGNFSMDISSHVHARMARLIYPCNWGDHQRIPAAHTPLTGLPVHVSAEIRPPRGGGSRAGPPMNFSGPNVAVTLPAP</sequence>
<evidence type="ECO:0000313" key="3">
    <source>
        <dbReference type="Proteomes" id="UP000587527"/>
    </source>
</evidence>
<organism evidence="2 3">
    <name type="scientific">Allocatelliglobosispora scoriae</name>
    <dbReference type="NCBI Taxonomy" id="643052"/>
    <lineage>
        <taxon>Bacteria</taxon>
        <taxon>Bacillati</taxon>
        <taxon>Actinomycetota</taxon>
        <taxon>Actinomycetes</taxon>
        <taxon>Micromonosporales</taxon>
        <taxon>Micromonosporaceae</taxon>
        <taxon>Allocatelliglobosispora</taxon>
    </lineage>
</organism>
<dbReference type="AlphaFoldDB" id="A0A841BL56"/>
<dbReference type="EMBL" id="JACHMN010000002">
    <property type="protein sequence ID" value="MBB5867976.1"/>
    <property type="molecule type" value="Genomic_DNA"/>
</dbReference>